<dbReference type="Gene3D" id="6.20.450.20">
    <property type="match status" value="1"/>
</dbReference>
<comment type="caution">
    <text evidence="1">The sequence shown here is derived from an EMBL/GenBank/DDBJ whole genome shotgun (WGS) entry which is preliminary data.</text>
</comment>
<accession>A0A8J7QGU0</accession>
<dbReference type="EMBL" id="JAFREP010000005">
    <property type="protein sequence ID" value="MBO1318325.1"/>
    <property type="molecule type" value="Genomic_DNA"/>
</dbReference>
<name>A0A8J7QGU0_9BACT</name>
<evidence type="ECO:0000313" key="2">
    <source>
        <dbReference type="Proteomes" id="UP000664417"/>
    </source>
</evidence>
<keyword evidence="2" id="KW-1185">Reference proteome</keyword>
<sequence>MNLKAIQRAIEDSVHAGAFESADEALTFAITSLKCAATQSASPEYDEWKRKELDKAIAEADRGEVIPHDIVMREIEEIFHPQKA</sequence>
<organism evidence="1 2">
    <name type="scientific">Acanthopleuribacter pedis</name>
    <dbReference type="NCBI Taxonomy" id="442870"/>
    <lineage>
        <taxon>Bacteria</taxon>
        <taxon>Pseudomonadati</taxon>
        <taxon>Acidobacteriota</taxon>
        <taxon>Holophagae</taxon>
        <taxon>Acanthopleuribacterales</taxon>
        <taxon>Acanthopleuribacteraceae</taxon>
        <taxon>Acanthopleuribacter</taxon>
    </lineage>
</organism>
<dbReference type="AlphaFoldDB" id="A0A8J7QGU0"/>
<dbReference type="RefSeq" id="WP_207858028.1">
    <property type="nucleotide sequence ID" value="NZ_JAFREP010000005.1"/>
</dbReference>
<protein>
    <submittedName>
        <fullName evidence="1">Uncharacterized protein</fullName>
    </submittedName>
</protein>
<proteinExistence type="predicted"/>
<evidence type="ECO:0000313" key="1">
    <source>
        <dbReference type="EMBL" id="MBO1318325.1"/>
    </source>
</evidence>
<gene>
    <name evidence="1" type="ORF">J3U88_07655</name>
</gene>
<reference evidence="1" key="1">
    <citation type="submission" date="2021-03" db="EMBL/GenBank/DDBJ databases">
        <authorList>
            <person name="Wang G."/>
        </authorList>
    </citation>
    <scope>NUCLEOTIDE SEQUENCE</scope>
    <source>
        <strain evidence="1">KCTC 12899</strain>
    </source>
</reference>
<dbReference type="Proteomes" id="UP000664417">
    <property type="component" value="Unassembled WGS sequence"/>
</dbReference>